<dbReference type="CDD" id="cd02440">
    <property type="entry name" value="AdoMet_MTases"/>
    <property type="match status" value="1"/>
</dbReference>
<evidence type="ECO:0000256" key="2">
    <source>
        <dbReference type="ARBA" id="ARBA00022603"/>
    </source>
</evidence>
<dbReference type="AlphaFoldDB" id="A0A1G8W416"/>
<name>A0A1G8W416_9BACL</name>
<evidence type="ECO:0000256" key="1">
    <source>
        <dbReference type="ARBA" id="ARBA00008361"/>
    </source>
</evidence>
<dbReference type="SUPFAM" id="SSF53335">
    <property type="entry name" value="S-adenosyl-L-methionine-dependent methyltransferases"/>
    <property type="match status" value="1"/>
</dbReference>
<dbReference type="PANTHER" id="PTHR44942:SF4">
    <property type="entry name" value="METHYLTRANSFERASE TYPE 11 DOMAIN-CONTAINING PROTEIN"/>
    <property type="match status" value="1"/>
</dbReference>
<proteinExistence type="inferred from homology"/>
<dbReference type="Proteomes" id="UP000199050">
    <property type="component" value="Unassembled WGS sequence"/>
</dbReference>
<gene>
    <name evidence="5" type="ORF">SAMN05216192_1233</name>
</gene>
<evidence type="ECO:0000256" key="3">
    <source>
        <dbReference type="ARBA" id="ARBA00022679"/>
    </source>
</evidence>
<dbReference type="GO" id="GO:0032259">
    <property type="term" value="P:methylation"/>
    <property type="evidence" value="ECO:0007669"/>
    <property type="project" value="UniProtKB-KW"/>
</dbReference>
<dbReference type="EMBL" id="FNDX01000023">
    <property type="protein sequence ID" value="SDJ73111.1"/>
    <property type="molecule type" value="Genomic_DNA"/>
</dbReference>
<reference evidence="6" key="1">
    <citation type="submission" date="2016-10" db="EMBL/GenBank/DDBJ databases">
        <authorList>
            <person name="Varghese N."/>
            <person name="Submissions S."/>
        </authorList>
    </citation>
    <scope>NUCLEOTIDE SEQUENCE [LARGE SCALE GENOMIC DNA]</scope>
    <source>
        <strain evidence="6">CGMCC 1.11012</strain>
    </source>
</reference>
<dbReference type="InterPro" id="IPR051052">
    <property type="entry name" value="Diverse_substrate_MTase"/>
</dbReference>
<organism evidence="5 6">
    <name type="scientific">Paenibacillus typhae</name>
    <dbReference type="NCBI Taxonomy" id="1174501"/>
    <lineage>
        <taxon>Bacteria</taxon>
        <taxon>Bacillati</taxon>
        <taxon>Bacillota</taxon>
        <taxon>Bacilli</taxon>
        <taxon>Bacillales</taxon>
        <taxon>Paenibacillaceae</taxon>
        <taxon>Paenibacillus</taxon>
    </lineage>
</organism>
<sequence>MIPSGNSKQNIDRFLGYQNDYDRYRPEAPPIVTSLLSNYLGSRPAVVADIGCGTGLSTFVWKNAADTVYGIEPNPDMLSKAAEKLQQDSEAESLSFQQGYSNQLPFESGSVDIITCSQSFHWMEPVSTLQEIGRCLRPGGVFAAYDCDWPLVLQADIETRYNRLIASADSLLAELQPEAERAFKWDKEGHLARIQASGHFTFAREVVFHNTESCDAARYVGLMLSQGGLQTVLKLGSTLLDEAIAEFTAEVERYFNGRTLPVLISYRMRVGIK</sequence>
<protein>
    <submittedName>
        <fullName evidence="5">Methyltransferase domain-containing protein</fullName>
    </submittedName>
</protein>
<dbReference type="RefSeq" id="WP_090716214.1">
    <property type="nucleotide sequence ID" value="NZ_CBCSKY010000023.1"/>
</dbReference>
<feature type="domain" description="Methyltransferase type 11" evidence="4">
    <location>
        <begin position="49"/>
        <end position="143"/>
    </location>
</feature>
<evidence type="ECO:0000313" key="5">
    <source>
        <dbReference type="EMBL" id="SDJ73111.1"/>
    </source>
</evidence>
<keyword evidence="2 5" id="KW-0489">Methyltransferase</keyword>
<dbReference type="GO" id="GO:0008757">
    <property type="term" value="F:S-adenosylmethionine-dependent methyltransferase activity"/>
    <property type="evidence" value="ECO:0007669"/>
    <property type="project" value="InterPro"/>
</dbReference>
<evidence type="ECO:0000313" key="6">
    <source>
        <dbReference type="Proteomes" id="UP000199050"/>
    </source>
</evidence>
<evidence type="ECO:0000259" key="4">
    <source>
        <dbReference type="Pfam" id="PF08241"/>
    </source>
</evidence>
<dbReference type="InterPro" id="IPR029063">
    <property type="entry name" value="SAM-dependent_MTases_sf"/>
</dbReference>
<dbReference type="Gene3D" id="3.40.50.150">
    <property type="entry name" value="Vaccinia Virus protein VP39"/>
    <property type="match status" value="1"/>
</dbReference>
<comment type="similarity">
    <text evidence="1">Belongs to the methyltransferase superfamily.</text>
</comment>
<keyword evidence="6" id="KW-1185">Reference proteome</keyword>
<dbReference type="InterPro" id="IPR013216">
    <property type="entry name" value="Methyltransf_11"/>
</dbReference>
<dbReference type="PANTHER" id="PTHR44942">
    <property type="entry name" value="METHYLTRANSF_11 DOMAIN-CONTAINING PROTEIN"/>
    <property type="match status" value="1"/>
</dbReference>
<dbReference type="OrthoDB" id="9797252at2"/>
<keyword evidence="3 5" id="KW-0808">Transferase</keyword>
<dbReference type="Pfam" id="PF08241">
    <property type="entry name" value="Methyltransf_11"/>
    <property type="match status" value="1"/>
</dbReference>
<dbReference type="STRING" id="1174501.SAMN05216192_1233"/>
<accession>A0A1G8W416</accession>